<keyword evidence="2" id="KW-1185">Reference proteome</keyword>
<organism evidence="1 2">
    <name type="scientific">Araneus ventricosus</name>
    <name type="common">Orbweaver spider</name>
    <name type="synonym">Epeira ventricosa</name>
    <dbReference type="NCBI Taxonomy" id="182803"/>
    <lineage>
        <taxon>Eukaryota</taxon>
        <taxon>Metazoa</taxon>
        <taxon>Ecdysozoa</taxon>
        <taxon>Arthropoda</taxon>
        <taxon>Chelicerata</taxon>
        <taxon>Arachnida</taxon>
        <taxon>Araneae</taxon>
        <taxon>Araneomorphae</taxon>
        <taxon>Entelegynae</taxon>
        <taxon>Araneoidea</taxon>
        <taxon>Araneidae</taxon>
        <taxon>Araneus</taxon>
    </lineage>
</organism>
<protein>
    <submittedName>
        <fullName evidence="1">Uncharacterized protein</fullName>
    </submittedName>
</protein>
<gene>
    <name evidence="1" type="ORF">AVEN_206681_1</name>
</gene>
<dbReference type="Proteomes" id="UP000499080">
    <property type="component" value="Unassembled WGS sequence"/>
</dbReference>
<dbReference type="AlphaFoldDB" id="A0A4Y2SU00"/>
<sequence length="102" mass="11715">MFEVFFRTCSNIFPTLQSKQVFRQSTYRSMKSSFLPTMSSCFGIGSKPKETDRDNRNEAEIGSFDREVLRSQLQKCEPMNDRSEIAFSLSPVVVVSSLIHYS</sequence>
<accession>A0A4Y2SU00</accession>
<dbReference type="EMBL" id="BGPR01023310">
    <property type="protein sequence ID" value="GBN90405.1"/>
    <property type="molecule type" value="Genomic_DNA"/>
</dbReference>
<name>A0A4Y2SU00_ARAVE</name>
<comment type="caution">
    <text evidence="1">The sequence shown here is derived from an EMBL/GenBank/DDBJ whole genome shotgun (WGS) entry which is preliminary data.</text>
</comment>
<reference evidence="1 2" key="1">
    <citation type="journal article" date="2019" name="Sci. Rep.">
        <title>Orb-weaving spider Araneus ventricosus genome elucidates the spidroin gene catalogue.</title>
        <authorList>
            <person name="Kono N."/>
            <person name="Nakamura H."/>
            <person name="Ohtoshi R."/>
            <person name="Moran D.A.P."/>
            <person name="Shinohara A."/>
            <person name="Yoshida Y."/>
            <person name="Fujiwara M."/>
            <person name="Mori M."/>
            <person name="Tomita M."/>
            <person name="Arakawa K."/>
        </authorList>
    </citation>
    <scope>NUCLEOTIDE SEQUENCE [LARGE SCALE GENOMIC DNA]</scope>
</reference>
<proteinExistence type="predicted"/>
<evidence type="ECO:0000313" key="2">
    <source>
        <dbReference type="Proteomes" id="UP000499080"/>
    </source>
</evidence>
<evidence type="ECO:0000313" key="1">
    <source>
        <dbReference type="EMBL" id="GBN90405.1"/>
    </source>
</evidence>